<feature type="region of interest" description="Disordered" evidence="6">
    <location>
        <begin position="65"/>
        <end position="93"/>
    </location>
</feature>
<dbReference type="Gene3D" id="1.10.8.60">
    <property type="match status" value="1"/>
</dbReference>
<dbReference type="InterPro" id="IPR039812">
    <property type="entry name" value="Vesicle-fus_ATPase"/>
</dbReference>
<proteinExistence type="inferred from homology"/>
<accession>A0A915DFK7</accession>
<dbReference type="PANTHER" id="PTHR23078">
    <property type="entry name" value="VESICULAR-FUSION PROTEIN NSF"/>
    <property type="match status" value="1"/>
</dbReference>
<feature type="compositionally biased region" description="Polar residues" evidence="6">
    <location>
        <begin position="269"/>
        <end position="279"/>
    </location>
</feature>
<evidence type="ECO:0000256" key="5">
    <source>
        <dbReference type="ARBA" id="ARBA00022927"/>
    </source>
</evidence>
<dbReference type="Gene3D" id="3.40.50.300">
    <property type="entry name" value="P-loop containing nucleotide triphosphate hydrolases"/>
    <property type="match status" value="2"/>
</dbReference>
<evidence type="ECO:0000256" key="3">
    <source>
        <dbReference type="ARBA" id="ARBA00022741"/>
    </source>
</evidence>
<feature type="compositionally biased region" description="Basic and acidic residues" evidence="6">
    <location>
        <begin position="281"/>
        <end position="304"/>
    </location>
</feature>
<dbReference type="WBParaSite" id="jg19357">
    <property type="protein sequence ID" value="jg19357"/>
    <property type="gene ID" value="jg19357"/>
</dbReference>
<dbReference type="InterPro" id="IPR029067">
    <property type="entry name" value="CDC48_domain_2-like_sf"/>
</dbReference>
<dbReference type="PANTHER" id="PTHR23078:SF3">
    <property type="entry name" value="VESICLE-FUSING ATPASE"/>
    <property type="match status" value="1"/>
</dbReference>
<dbReference type="SMART" id="SM00382">
    <property type="entry name" value="AAA"/>
    <property type="match status" value="2"/>
</dbReference>
<dbReference type="InterPro" id="IPR027417">
    <property type="entry name" value="P-loop_NTPase"/>
</dbReference>
<evidence type="ECO:0000313" key="8">
    <source>
        <dbReference type="Proteomes" id="UP000887574"/>
    </source>
</evidence>
<evidence type="ECO:0000259" key="7">
    <source>
        <dbReference type="SMART" id="SM00382"/>
    </source>
</evidence>
<evidence type="ECO:0000256" key="6">
    <source>
        <dbReference type="SAM" id="MobiDB-lite"/>
    </source>
</evidence>
<keyword evidence="5" id="KW-0653">Protein transport</keyword>
<sequence>MTTKDAYVSGGCAGEESDTFHLLLLFACYIYSPLFANCVYVNMKLCSGLWKDPTKQLYALIQAENEEPKSSNPPSSDPNATNCSSPSKFHLSVKDDSSLPARVLAIPQHIRKWTKLEVNSDVLVTPFAFDVPGDEDSGDSISTVFLEVDFESRGKQMDTISFCSDSLAAEFRKQFNHNVFSFGQEVFFEFSGKNTRKRSFQLISTEEDKENGINPLKEKVMFSAVVKQLFSTCFAATEAVHLHELDFGLLKQESAIVFVPAKNSSLSLYGSNTIKSQPPSVEDKPTDSKLEAEPAKAELADAKDGSSSTASTDSTTTTAASTTTTSHTKKACPNKDITLTLIDIPTGSPASSSTKDHRILLNSADYNITEYGSNITISYGADSRRMVLGAVNSDLYIPKGQVALGKAVAEETGFEVGAQVVINQTSKEDNKTVAKTLVVDFSAYANVQKPQKSINNRFVSKNKSNYVKLDEKYKPKDVCATSSLLGGSEATSYLSYKVVLITLTTLEGTSQTNLEDADFAVCRTDTIIKIKCSDKSISFFGSSQEDEGSESLINFDWDFQKMGIGGLDKQFSEIFRRAFASRLVNEKCRQEMGINHLRGVILHGPPGTGKTLLARKIAEMLNAREPKIVNGPEIFGMYVGQSEMNIRNLFLDAEKEYACVGDKSKLHVIIFDEFDSICPNRQKILNSGRTDSRVVNQLLSKIDGVDQLNNILIIGMTNQLDLIDPAILRPGRMEVQLQIHLPDEDGRLQILNIHTQKMRSHNRLDTSVDLAQIAKQTPNYSGAELEVFGNATAALNHILHRPLITWCPEIDDILSKGDEAIQQTIAKSGSGFVRVLLVGAKFTGKTFLAANIAKKSAFPFINILTPTSIGTDKLKKLDSVFADAKASPLSCLVLDNLERIADYAEADKSFNRDVVSKLNDLLEKRPPEGKRLLVLATCSSAEFIQEMKLKNIFNYVLEVPSINKPEHISKVVVSVNAFTAEEMPLFQNHLSNLPTHIELGIKQIFELLDAIPSNQKETEEKTPTGQPNLVKSNDEHKKRVAKFFKGLEEVLLQVPVHFNMYA</sequence>
<keyword evidence="8" id="KW-1185">Reference proteome</keyword>
<dbReference type="Proteomes" id="UP000887574">
    <property type="component" value="Unplaced"/>
</dbReference>
<feature type="compositionally biased region" description="Low complexity" evidence="6">
    <location>
        <begin position="305"/>
        <end position="326"/>
    </location>
</feature>
<dbReference type="FunFam" id="3.40.50.300:FF:000154">
    <property type="entry name" value="Vesicle-fusing ATPase 1"/>
    <property type="match status" value="1"/>
</dbReference>
<feature type="compositionally biased region" description="Low complexity" evidence="6">
    <location>
        <begin position="70"/>
        <end position="79"/>
    </location>
</feature>
<name>A0A915DFK7_9BILA</name>
<evidence type="ECO:0000256" key="1">
    <source>
        <dbReference type="ARBA" id="ARBA00006914"/>
    </source>
</evidence>
<dbReference type="SUPFAM" id="SSF52540">
    <property type="entry name" value="P-loop containing nucleoside triphosphate hydrolases"/>
    <property type="match status" value="2"/>
</dbReference>
<keyword evidence="2" id="KW-0813">Transport</keyword>
<keyword evidence="4" id="KW-0067">ATP-binding</keyword>
<dbReference type="GO" id="GO:0006891">
    <property type="term" value="P:intra-Golgi vesicle-mediated transport"/>
    <property type="evidence" value="ECO:0007669"/>
    <property type="project" value="TreeGrafter"/>
</dbReference>
<dbReference type="GO" id="GO:0043001">
    <property type="term" value="P:Golgi to plasma membrane protein transport"/>
    <property type="evidence" value="ECO:0007669"/>
    <property type="project" value="TreeGrafter"/>
</dbReference>
<feature type="domain" description="AAA+ ATPase" evidence="7">
    <location>
        <begin position="596"/>
        <end position="743"/>
    </location>
</feature>
<evidence type="ECO:0000313" key="9">
    <source>
        <dbReference type="WBParaSite" id="jg19357"/>
    </source>
</evidence>
<organism evidence="8 9">
    <name type="scientific">Ditylenchus dipsaci</name>
    <dbReference type="NCBI Taxonomy" id="166011"/>
    <lineage>
        <taxon>Eukaryota</taxon>
        <taxon>Metazoa</taxon>
        <taxon>Ecdysozoa</taxon>
        <taxon>Nematoda</taxon>
        <taxon>Chromadorea</taxon>
        <taxon>Rhabditida</taxon>
        <taxon>Tylenchina</taxon>
        <taxon>Tylenchomorpha</taxon>
        <taxon>Sphaerularioidea</taxon>
        <taxon>Anguinidae</taxon>
        <taxon>Anguininae</taxon>
        <taxon>Ditylenchus</taxon>
    </lineage>
</organism>
<dbReference type="GO" id="GO:0016887">
    <property type="term" value="F:ATP hydrolysis activity"/>
    <property type="evidence" value="ECO:0007669"/>
    <property type="project" value="InterPro"/>
</dbReference>
<keyword evidence="3" id="KW-0547">Nucleotide-binding</keyword>
<dbReference type="FunFam" id="3.40.50.300:FF:000166">
    <property type="entry name" value="vesicle-fusing ATPase isoform X1"/>
    <property type="match status" value="1"/>
</dbReference>
<dbReference type="GO" id="GO:0035494">
    <property type="term" value="P:SNARE complex disassembly"/>
    <property type="evidence" value="ECO:0007669"/>
    <property type="project" value="InterPro"/>
</dbReference>
<reference evidence="9" key="1">
    <citation type="submission" date="2022-11" db="UniProtKB">
        <authorList>
            <consortium name="WormBaseParasite"/>
        </authorList>
    </citation>
    <scope>IDENTIFICATION</scope>
</reference>
<comment type="similarity">
    <text evidence="1">Belongs to the AAA ATPase family.</text>
</comment>
<dbReference type="AlphaFoldDB" id="A0A915DFK7"/>
<dbReference type="InterPro" id="IPR003960">
    <property type="entry name" value="ATPase_AAA_CS"/>
</dbReference>
<dbReference type="GO" id="GO:0005524">
    <property type="term" value="F:ATP binding"/>
    <property type="evidence" value="ECO:0007669"/>
    <property type="project" value="UniProtKB-KW"/>
</dbReference>
<dbReference type="Pfam" id="PF00004">
    <property type="entry name" value="AAA"/>
    <property type="match status" value="2"/>
</dbReference>
<dbReference type="SUPFAM" id="SSF54585">
    <property type="entry name" value="Cdc48 domain 2-like"/>
    <property type="match status" value="1"/>
</dbReference>
<protein>
    <submittedName>
        <fullName evidence="9">AAA+ ATPase domain-containing protein</fullName>
    </submittedName>
</protein>
<feature type="region of interest" description="Disordered" evidence="6">
    <location>
        <begin position="269"/>
        <end position="330"/>
    </location>
</feature>
<dbReference type="PROSITE" id="PS00674">
    <property type="entry name" value="AAA"/>
    <property type="match status" value="1"/>
</dbReference>
<dbReference type="InterPro" id="IPR003593">
    <property type="entry name" value="AAA+_ATPase"/>
</dbReference>
<evidence type="ECO:0000256" key="4">
    <source>
        <dbReference type="ARBA" id="ARBA00022840"/>
    </source>
</evidence>
<dbReference type="Gene3D" id="3.10.330.10">
    <property type="match status" value="1"/>
</dbReference>
<dbReference type="InterPro" id="IPR003959">
    <property type="entry name" value="ATPase_AAA_core"/>
</dbReference>
<feature type="domain" description="AAA+ ATPase" evidence="7">
    <location>
        <begin position="831"/>
        <end position="963"/>
    </location>
</feature>
<evidence type="ECO:0000256" key="2">
    <source>
        <dbReference type="ARBA" id="ARBA00022448"/>
    </source>
</evidence>
<dbReference type="GO" id="GO:0005795">
    <property type="term" value="C:Golgi stack"/>
    <property type="evidence" value="ECO:0007669"/>
    <property type="project" value="TreeGrafter"/>
</dbReference>